<dbReference type="Pfam" id="PF11292">
    <property type="entry name" value="DUF3093"/>
    <property type="match status" value="1"/>
</dbReference>
<proteinExistence type="predicted"/>
<keyword evidence="1" id="KW-0812">Transmembrane</keyword>
<name>A0A0N9HXK7_9PSEU</name>
<dbReference type="Proteomes" id="UP000063699">
    <property type="component" value="Chromosome"/>
</dbReference>
<dbReference type="EMBL" id="CP012752">
    <property type="protein sequence ID" value="ALG07988.1"/>
    <property type="molecule type" value="Genomic_DNA"/>
</dbReference>
<dbReference type="InterPro" id="IPR021443">
    <property type="entry name" value="DUF3093"/>
</dbReference>
<dbReference type="AlphaFoldDB" id="A0A0N9HXK7"/>
<reference evidence="2 3" key="1">
    <citation type="submission" date="2015-07" db="EMBL/GenBank/DDBJ databases">
        <title>Genome sequencing of Kibdelosporangium phytohabitans.</title>
        <authorList>
            <person name="Qin S."/>
            <person name="Xing K."/>
        </authorList>
    </citation>
    <scope>NUCLEOTIDE SEQUENCE [LARGE SCALE GENOMIC DNA]</scope>
    <source>
        <strain evidence="2 3">KLBMP1111</strain>
    </source>
</reference>
<dbReference type="RefSeq" id="WP_054289896.1">
    <property type="nucleotide sequence ID" value="NZ_CP012752.1"/>
</dbReference>
<gene>
    <name evidence="2" type="ORF">AOZ06_14635</name>
</gene>
<feature type="transmembrane region" description="Helical" evidence="1">
    <location>
        <begin position="12"/>
        <end position="37"/>
    </location>
</feature>
<keyword evidence="1" id="KW-0472">Membrane</keyword>
<dbReference type="STRING" id="860235.AOZ06_14635"/>
<evidence type="ECO:0000313" key="2">
    <source>
        <dbReference type="EMBL" id="ALG07988.1"/>
    </source>
</evidence>
<feature type="transmembrane region" description="Helical" evidence="1">
    <location>
        <begin position="43"/>
        <end position="60"/>
    </location>
</feature>
<protein>
    <recommendedName>
        <fullName evidence="4">DUF3093 domain-containing protein</fullName>
    </recommendedName>
</protein>
<keyword evidence="3" id="KW-1185">Reference proteome</keyword>
<evidence type="ECO:0008006" key="4">
    <source>
        <dbReference type="Google" id="ProtNLM"/>
    </source>
</evidence>
<evidence type="ECO:0000313" key="3">
    <source>
        <dbReference type="Proteomes" id="UP000063699"/>
    </source>
</evidence>
<dbReference type="KEGG" id="kphy:AOZ06_14635"/>
<evidence type="ECO:0000256" key="1">
    <source>
        <dbReference type="SAM" id="Phobius"/>
    </source>
</evidence>
<sequence>MPDTSNAYAERLSVPWLSWPLPMIGAALMAATVHMGYQGIRSWLPYVILLPLMAFLLFWAGRARVRVADGELWVGDAHLPLEFVGEVEVLDNPHDKRRALGRDFDPSAFVLHRGWIPTALRVHLTDPDDPTPYWIFSTRSPEKLAALLRQDARTQPGT</sequence>
<keyword evidence="1" id="KW-1133">Transmembrane helix</keyword>
<organism evidence="2 3">
    <name type="scientific">Kibdelosporangium phytohabitans</name>
    <dbReference type="NCBI Taxonomy" id="860235"/>
    <lineage>
        <taxon>Bacteria</taxon>
        <taxon>Bacillati</taxon>
        <taxon>Actinomycetota</taxon>
        <taxon>Actinomycetes</taxon>
        <taxon>Pseudonocardiales</taxon>
        <taxon>Pseudonocardiaceae</taxon>
        <taxon>Kibdelosporangium</taxon>
    </lineage>
</organism>
<accession>A0A0N9HXK7</accession>